<dbReference type="GO" id="GO:0015740">
    <property type="term" value="P:C4-dicarboxylate transport"/>
    <property type="evidence" value="ECO:0007669"/>
    <property type="project" value="TreeGrafter"/>
</dbReference>
<dbReference type="eggNOG" id="COG1638">
    <property type="taxonomic scope" value="Bacteria"/>
</dbReference>
<protein>
    <submittedName>
        <fullName evidence="5">C4-dicarboxylate-binding periplasmic protein</fullName>
    </submittedName>
</protein>
<evidence type="ECO:0000256" key="3">
    <source>
        <dbReference type="ARBA" id="ARBA00022729"/>
    </source>
</evidence>
<evidence type="ECO:0000256" key="4">
    <source>
        <dbReference type="SAM" id="SignalP"/>
    </source>
</evidence>
<gene>
    <name evidence="5" type="primary">dctP</name>
    <name evidence="5" type="ordered locus">HEAR0413</name>
</gene>
<dbReference type="InterPro" id="IPR018389">
    <property type="entry name" value="DctP_fam"/>
</dbReference>
<keyword evidence="3 4" id="KW-0732">Signal</keyword>
<dbReference type="InterPro" id="IPR004682">
    <property type="entry name" value="TRAP_DctP"/>
</dbReference>
<evidence type="ECO:0000256" key="1">
    <source>
        <dbReference type="ARBA" id="ARBA00009023"/>
    </source>
</evidence>
<feature type="signal peptide" evidence="4">
    <location>
        <begin position="1"/>
        <end position="27"/>
    </location>
</feature>
<keyword evidence="2" id="KW-0813">Transport</keyword>
<dbReference type="GO" id="GO:0030288">
    <property type="term" value="C:outer membrane-bounded periplasmic space"/>
    <property type="evidence" value="ECO:0007669"/>
    <property type="project" value="InterPro"/>
</dbReference>
<name>A4G296_HERAR</name>
<dbReference type="NCBIfam" id="TIGR00787">
    <property type="entry name" value="dctP"/>
    <property type="match status" value="1"/>
</dbReference>
<keyword evidence="6" id="KW-1185">Reference proteome</keyword>
<dbReference type="Pfam" id="PF03480">
    <property type="entry name" value="DctP"/>
    <property type="match status" value="1"/>
</dbReference>
<organism evidence="5 6">
    <name type="scientific">Herminiimonas arsenicoxydans</name>
    <dbReference type="NCBI Taxonomy" id="204773"/>
    <lineage>
        <taxon>Bacteria</taxon>
        <taxon>Pseudomonadati</taxon>
        <taxon>Pseudomonadota</taxon>
        <taxon>Betaproteobacteria</taxon>
        <taxon>Burkholderiales</taxon>
        <taxon>Oxalobacteraceae</taxon>
        <taxon>Herminiimonas</taxon>
    </lineage>
</organism>
<comment type="similarity">
    <text evidence="1">Belongs to the bacterial solute-binding protein 7 family.</text>
</comment>
<dbReference type="KEGG" id="har:HEAR0413"/>
<dbReference type="InterPro" id="IPR038404">
    <property type="entry name" value="TRAP_DctP_sf"/>
</dbReference>
<dbReference type="GO" id="GO:0055085">
    <property type="term" value="P:transmembrane transport"/>
    <property type="evidence" value="ECO:0007669"/>
    <property type="project" value="InterPro"/>
</dbReference>
<feature type="chain" id="PRO_5002668101" evidence="4">
    <location>
        <begin position="28"/>
        <end position="339"/>
    </location>
</feature>
<dbReference type="AlphaFoldDB" id="A4G296"/>
<dbReference type="NCBIfam" id="NF037995">
    <property type="entry name" value="TRAP_S1"/>
    <property type="match status" value="1"/>
</dbReference>
<dbReference type="Proteomes" id="UP000006697">
    <property type="component" value="Chromosome"/>
</dbReference>
<evidence type="ECO:0000256" key="2">
    <source>
        <dbReference type="ARBA" id="ARBA00022448"/>
    </source>
</evidence>
<dbReference type="Gene3D" id="3.40.190.170">
    <property type="entry name" value="Bacterial extracellular solute-binding protein, family 7"/>
    <property type="match status" value="1"/>
</dbReference>
<reference evidence="5 6" key="1">
    <citation type="journal article" date="2007" name="PLoS Genet.">
        <title>A tale of two oxidation states: bacterial colonization of arsenic-rich environments.</title>
        <authorList>
            <person name="Muller D."/>
            <person name="Medigue C."/>
            <person name="Koechler S."/>
            <person name="Barbe V."/>
            <person name="Barakat M."/>
            <person name="Talla E."/>
            <person name="Bonnefoy V."/>
            <person name="Krin E."/>
            <person name="Arsene-Ploetze F."/>
            <person name="Carapito C."/>
            <person name="Chandler M."/>
            <person name="Cournoyer B."/>
            <person name="Cruveiller S."/>
            <person name="Dossat C."/>
            <person name="Duval S."/>
            <person name="Heymann M."/>
            <person name="Leize E."/>
            <person name="Lieutaud A."/>
            <person name="Lievremont D."/>
            <person name="Makita Y."/>
            <person name="Mangenot S."/>
            <person name="Nitschke W."/>
            <person name="Ortet P."/>
            <person name="Perdrial N."/>
            <person name="Schoepp B."/>
            <person name="Siguier N."/>
            <person name="Simeonova D.D."/>
            <person name="Rouy Z."/>
            <person name="Segurens B."/>
            <person name="Turlin E."/>
            <person name="Vallenet D."/>
            <person name="Van Dorsselaer A."/>
            <person name="Weiss S."/>
            <person name="Weissenbach J."/>
            <person name="Lett M.C."/>
            <person name="Danchin A."/>
            <person name="Bertin P.N."/>
        </authorList>
    </citation>
    <scope>NUCLEOTIDE SEQUENCE [LARGE SCALE GENOMIC DNA]</scope>
    <source>
        <strain evidence="6">ULPAs1</strain>
    </source>
</reference>
<sequence>MKIAIKIHLFLLALALSTAGTIVSAQATTVIKFSHVAGSDTPKGRAALHFKELLEESSRGRIRVDVYPNNQLYKESDELEALQLGAVQMVAPSLAKLAQFGAQDFEVFDLPYLFANKDAVARVTEGILGKALLKRLDSKGMVGLAYWDNGFKIMSANKPLKMPADFVGMKMRVHSSPVLESQMRALGAIPQIMDANEVYFALRSGVIDGLESAPLNFYARKLYDVQSHITVSNHGYLGSAVIVNKKFWDGLPFDLRKMIDDAMQAATTYGNTLAAKENEAALELIRKTRKTTIYVLTDKESAAWHQALLPVRKDLEERIGKAVVMTVAKEADGRRMGGR</sequence>
<proteinExistence type="inferred from homology"/>
<dbReference type="HOGENOM" id="CLU_036176_1_3_4"/>
<dbReference type="PIRSF" id="PIRSF006470">
    <property type="entry name" value="DctB"/>
    <property type="match status" value="1"/>
</dbReference>
<evidence type="ECO:0000313" key="6">
    <source>
        <dbReference type="Proteomes" id="UP000006697"/>
    </source>
</evidence>
<evidence type="ECO:0000313" key="5">
    <source>
        <dbReference type="EMBL" id="CAL60633.1"/>
    </source>
</evidence>
<dbReference type="PANTHER" id="PTHR33376">
    <property type="match status" value="1"/>
</dbReference>
<dbReference type="EMBL" id="CU207211">
    <property type="protein sequence ID" value="CAL60633.1"/>
    <property type="molecule type" value="Genomic_DNA"/>
</dbReference>
<accession>A4G296</accession>
<dbReference type="PANTHER" id="PTHR33376:SF7">
    <property type="entry name" value="C4-DICARBOXYLATE-BINDING PROTEIN DCTB"/>
    <property type="match status" value="1"/>
</dbReference>
<dbReference type="STRING" id="204773.HEAR0413"/>